<keyword evidence="2" id="KW-1185">Reference proteome</keyword>
<sequence>MRPAESRQRTATHKNGDFRGATALTMLEDERPIAAGSRAEAAQRRLFAAVILFCETNASKIWRRQEIGSRSVCGTVRFVRPPAHLSCARHMCGLSSSSGRAGAE</sequence>
<evidence type="ECO:0000313" key="1">
    <source>
        <dbReference type="EMBL" id="KAI0045328.1"/>
    </source>
</evidence>
<gene>
    <name evidence="1" type="ORF">FA95DRAFT_1561203</name>
</gene>
<dbReference type="EMBL" id="MU275954">
    <property type="protein sequence ID" value="KAI0045328.1"/>
    <property type="molecule type" value="Genomic_DNA"/>
</dbReference>
<proteinExistence type="predicted"/>
<comment type="caution">
    <text evidence="1">The sequence shown here is derived from an EMBL/GenBank/DDBJ whole genome shotgun (WGS) entry which is preliminary data.</text>
</comment>
<reference evidence="1" key="1">
    <citation type="submission" date="2021-02" db="EMBL/GenBank/DDBJ databases">
        <authorList>
            <consortium name="DOE Joint Genome Institute"/>
            <person name="Ahrendt S."/>
            <person name="Looney B.P."/>
            <person name="Miyauchi S."/>
            <person name="Morin E."/>
            <person name="Drula E."/>
            <person name="Courty P.E."/>
            <person name="Chicoki N."/>
            <person name="Fauchery L."/>
            <person name="Kohler A."/>
            <person name="Kuo A."/>
            <person name="Labutti K."/>
            <person name="Pangilinan J."/>
            <person name="Lipzen A."/>
            <person name="Riley R."/>
            <person name="Andreopoulos W."/>
            <person name="He G."/>
            <person name="Johnson J."/>
            <person name="Barry K.W."/>
            <person name="Grigoriev I.V."/>
            <person name="Nagy L."/>
            <person name="Hibbett D."/>
            <person name="Henrissat B."/>
            <person name="Matheny P.B."/>
            <person name="Labbe J."/>
            <person name="Martin F."/>
        </authorList>
    </citation>
    <scope>NUCLEOTIDE SEQUENCE</scope>
    <source>
        <strain evidence="1">FP105234-sp</strain>
    </source>
</reference>
<protein>
    <submittedName>
        <fullName evidence="1">Uncharacterized protein</fullName>
    </submittedName>
</protein>
<reference evidence="1" key="2">
    <citation type="journal article" date="2022" name="New Phytol.">
        <title>Evolutionary transition to the ectomycorrhizal habit in the genomes of a hyperdiverse lineage of mushroom-forming fungi.</title>
        <authorList>
            <person name="Looney B."/>
            <person name="Miyauchi S."/>
            <person name="Morin E."/>
            <person name="Drula E."/>
            <person name="Courty P.E."/>
            <person name="Kohler A."/>
            <person name="Kuo A."/>
            <person name="LaButti K."/>
            <person name="Pangilinan J."/>
            <person name="Lipzen A."/>
            <person name="Riley R."/>
            <person name="Andreopoulos W."/>
            <person name="He G."/>
            <person name="Johnson J."/>
            <person name="Nolan M."/>
            <person name="Tritt A."/>
            <person name="Barry K.W."/>
            <person name="Grigoriev I.V."/>
            <person name="Nagy L.G."/>
            <person name="Hibbett D."/>
            <person name="Henrissat B."/>
            <person name="Matheny P.B."/>
            <person name="Labbe J."/>
            <person name="Martin F.M."/>
        </authorList>
    </citation>
    <scope>NUCLEOTIDE SEQUENCE</scope>
    <source>
        <strain evidence="1">FP105234-sp</strain>
    </source>
</reference>
<evidence type="ECO:0000313" key="2">
    <source>
        <dbReference type="Proteomes" id="UP000814033"/>
    </source>
</evidence>
<dbReference type="Proteomes" id="UP000814033">
    <property type="component" value="Unassembled WGS sequence"/>
</dbReference>
<accession>A0ACB8RML2</accession>
<name>A0ACB8RML2_9AGAM</name>
<organism evidence="1 2">
    <name type="scientific">Auriscalpium vulgare</name>
    <dbReference type="NCBI Taxonomy" id="40419"/>
    <lineage>
        <taxon>Eukaryota</taxon>
        <taxon>Fungi</taxon>
        <taxon>Dikarya</taxon>
        <taxon>Basidiomycota</taxon>
        <taxon>Agaricomycotina</taxon>
        <taxon>Agaricomycetes</taxon>
        <taxon>Russulales</taxon>
        <taxon>Auriscalpiaceae</taxon>
        <taxon>Auriscalpium</taxon>
    </lineage>
</organism>